<feature type="transmembrane region" description="Helical" evidence="16">
    <location>
        <begin position="787"/>
        <end position="811"/>
    </location>
</feature>
<reference evidence="20 21" key="1">
    <citation type="journal article" date="2024" name="BMC Genomics">
        <title>De novo assembly and annotation of Popillia japonica's genome with initial clues to its potential as an invasive pest.</title>
        <authorList>
            <person name="Cucini C."/>
            <person name="Boschi S."/>
            <person name="Funari R."/>
            <person name="Cardaioli E."/>
            <person name="Iannotti N."/>
            <person name="Marturano G."/>
            <person name="Paoli F."/>
            <person name="Bruttini M."/>
            <person name="Carapelli A."/>
            <person name="Frati F."/>
            <person name="Nardi F."/>
        </authorList>
    </citation>
    <scope>NUCLEOTIDE SEQUENCE [LARGE SCALE GENOMIC DNA]</scope>
    <source>
        <strain evidence="20">DMR45628</strain>
    </source>
</reference>
<feature type="active site" description="Proton acceptor" evidence="10">
    <location>
        <position position="1093"/>
    </location>
</feature>
<feature type="binding site" evidence="12">
    <location>
        <position position="1098"/>
    </location>
    <ligand>
        <name>Mg(2+)</name>
        <dbReference type="ChEBI" id="CHEBI:18420"/>
    </ligand>
</feature>
<dbReference type="CDD" id="cd00096">
    <property type="entry name" value="Ig"/>
    <property type="match status" value="2"/>
</dbReference>
<dbReference type="GO" id="GO:0046872">
    <property type="term" value="F:metal ion binding"/>
    <property type="evidence" value="ECO:0007669"/>
    <property type="project" value="UniProtKB-KW"/>
</dbReference>
<dbReference type="GO" id="GO:0043235">
    <property type="term" value="C:receptor complex"/>
    <property type="evidence" value="ECO:0007669"/>
    <property type="project" value="TreeGrafter"/>
</dbReference>
<evidence type="ECO:0000313" key="20">
    <source>
        <dbReference type="EMBL" id="KAK9680762.1"/>
    </source>
</evidence>
<dbReference type="InterPro" id="IPR007110">
    <property type="entry name" value="Ig-like_dom"/>
</dbReference>
<evidence type="ECO:0000259" key="19">
    <source>
        <dbReference type="PROSITE" id="PS50835"/>
    </source>
</evidence>
<feature type="domain" description="Ig-like" evidence="19">
    <location>
        <begin position="273"/>
        <end position="372"/>
    </location>
</feature>
<feature type="chain" id="PRO_5043508742" evidence="17">
    <location>
        <begin position="26"/>
        <end position="1411"/>
    </location>
</feature>
<feature type="domain" description="Ig-like" evidence="19">
    <location>
        <begin position="589"/>
        <end position="680"/>
    </location>
</feature>
<comment type="subcellular location">
    <subcellularLocation>
        <location evidence="1">Membrane</location>
        <topology evidence="1">Single-pass membrane protein</topology>
    </subcellularLocation>
</comment>
<dbReference type="Gene3D" id="3.30.200.20">
    <property type="entry name" value="Phosphorylase Kinase, domain 1"/>
    <property type="match status" value="1"/>
</dbReference>
<keyword evidence="21" id="KW-1185">Reference proteome</keyword>
<dbReference type="EMBL" id="JASPKY010000872">
    <property type="protein sequence ID" value="KAK9680762.1"/>
    <property type="molecule type" value="Genomic_DNA"/>
</dbReference>
<keyword evidence="4 16" id="KW-0472">Membrane</keyword>
<dbReference type="InterPro" id="IPR013098">
    <property type="entry name" value="Ig_I-set"/>
</dbReference>
<evidence type="ECO:0000256" key="8">
    <source>
        <dbReference type="ARBA" id="ARBA00023319"/>
    </source>
</evidence>
<evidence type="ECO:0000256" key="7">
    <source>
        <dbReference type="ARBA" id="ARBA00023180"/>
    </source>
</evidence>
<keyword evidence="11 14" id="KW-0547">Nucleotide-binding</keyword>
<keyword evidence="8" id="KW-0393">Immunoglobulin domain</keyword>
<dbReference type="Pfam" id="PF07714">
    <property type="entry name" value="PK_Tyr_Ser-Thr"/>
    <property type="match status" value="1"/>
</dbReference>
<dbReference type="InterPro" id="IPR050122">
    <property type="entry name" value="RTK"/>
</dbReference>
<dbReference type="SUPFAM" id="SSF56112">
    <property type="entry name" value="Protein kinase-like (PK-like)"/>
    <property type="match status" value="1"/>
</dbReference>
<dbReference type="GO" id="GO:0005886">
    <property type="term" value="C:plasma membrane"/>
    <property type="evidence" value="ECO:0007669"/>
    <property type="project" value="TreeGrafter"/>
</dbReference>
<sequence length="1411" mass="160331">MAVTFEILTLTSIIIIGIQLDTIHGLPEITPNDNEYVIKSSEDFSLNCKSEVPITWSYPQIESQSEAVENPKILNVESKYSREGDLYVANLEITNATELNVGYYYCNETYHPENFAALYLYVEDDQALAAGWKEIIVVNGKQFQPLIIPCRPTSPTVDVKLYAGVGSDPGTELTNSSKLWTFDKKVGYKLRITTSSIHATYSCKFILGDVSIEMVAILPTSIAQYDPKIGFVLNWDDISISGSYTCKLSKGTEFQETLTIVSSPQVFDVIRQPIIHQLEDTIYNTEYETLNLKCTVEVDESQTASFKWRFNGIEIKDDGEKYSIYTNTTSSSVIAPFTILTVYNITRHQDEGNYSCHVTDDENTNENFIKISILPQGTNFLYLSESNNISSTHCANKCKEIVFNINVVAYPKANNSWYHNNLDKPLVNSQKYAITNTIKESVLVISNVTIRDRGYYTIKSTNEYHSKKLPVFLNVTDKPSIEIKKDEFHVAGETETVTCKVWAYPKPEIKWEFRPCTDNSCEFRPINSSKVTGNTEYTSTAQVSATQSGYLKCSASNVEGTDEKIVDYTVTDVKEGFRVVVIEDQVVLPNKDLRRIRLAVGDEVTFECIASAQNYSSDIKWYFNKKPVEEYDAFTPETSKTKFSTKRYFTITNLGREHEGVYKCATQRLSKNVINASEINVEVVEPQAPRIRMTNINKSQEEYVYPNEYNFTCLVDGVPRPDIIWLKDSVEFYPDNDRIQYRNNKQTLLFTSTQPSDKGQYSCLVKNRISSLELTGTMTFANSNSDYYIYIYITIPILVVVLLGIAIALLVKIRNERKLEKILQQAGLANFEKGAIESINPDLGIDDQAELLPYDKESWEIPKDTIKLGKQLGAGAFGVVMKAVIERYIDNETDLTVAVKMVKKTADDSYLRALVSELKIMVHLGKHLNVVNLIGACTKHIAKRELYVIVEFCRFGNLHNYLLRHRGNFINQIDVATGKIDYSIGVDILSRSFSVSSSHSQEGPPKDMMDYRSNYNGVVQTTEVTLVSMSPSGSQGDEPLMSNNSVQPEWRSNYKGDYKGNVKPICTKDLLTWAFQISRGMEYLASRKVLHGDLAARNILLADNNIVKICDFGLAKSMYKSDNYKKKGDGPLPIKWMSIESIRDRVFSTQSDVWSFGIVLWEFFSLARTPYPGMDADERLFQKLVEGYRMDQPCYATKEIYTMMLNCWEPKPLSRPSFGRLSERIGSMLEESVKKHYIDLNDPYLVMNTERFQNGQNDYLQMVSPPDFEKLSSPHYVNDLPHTPNTAQSDYMPMKPAHIFSPREPLGEVFTFSELNEKELRSPEAAPMLRSDSDYDTLPSTPKSPNELPSYANPMYNKLDFLKEKNIIVNTPDNYVNMPKNKSAMKGETDSFGKDDVHYVNNVSRDWEKVQ</sequence>
<evidence type="ECO:0000256" key="4">
    <source>
        <dbReference type="ARBA" id="ARBA00023136"/>
    </source>
</evidence>
<feature type="region of interest" description="Disordered" evidence="15">
    <location>
        <begin position="1322"/>
        <end position="1351"/>
    </location>
</feature>
<dbReference type="SMART" id="SM00409">
    <property type="entry name" value="IG"/>
    <property type="match status" value="6"/>
</dbReference>
<evidence type="ECO:0000256" key="6">
    <source>
        <dbReference type="ARBA" id="ARBA00023170"/>
    </source>
</evidence>
<dbReference type="InterPro" id="IPR003598">
    <property type="entry name" value="Ig_sub2"/>
</dbReference>
<feature type="binding site" evidence="12">
    <location>
        <position position="1111"/>
    </location>
    <ligand>
        <name>Mg(2+)</name>
        <dbReference type="ChEBI" id="CHEBI:18420"/>
    </ligand>
</feature>
<dbReference type="InterPro" id="IPR000719">
    <property type="entry name" value="Prot_kinase_dom"/>
</dbReference>
<keyword evidence="20" id="KW-0808">Transferase</keyword>
<dbReference type="InterPro" id="IPR036179">
    <property type="entry name" value="Ig-like_dom_sf"/>
</dbReference>
<protein>
    <submittedName>
        <fullName evidence="20">Protein tyrosine and serine/threonine kinase</fullName>
    </submittedName>
</protein>
<evidence type="ECO:0000256" key="12">
    <source>
        <dbReference type="PIRSR" id="PIRSR000615-3"/>
    </source>
</evidence>
<dbReference type="PROSITE" id="PS50011">
    <property type="entry name" value="PROTEIN_KINASE_DOM"/>
    <property type="match status" value="1"/>
</dbReference>
<keyword evidence="12" id="KW-0479">Metal-binding</keyword>
<feature type="binding site" evidence="11">
    <location>
        <begin position="873"/>
        <end position="880"/>
    </location>
    <ligand>
        <name>ATP</name>
        <dbReference type="ChEBI" id="CHEBI:30616"/>
    </ligand>
</feature>
<gene>
    <name evidence="20" type="ORF">QE152_g38838</name>
</gene>
<dbReference type="SUPFAM" id="SSF48726">
    <property type="entry name" value="Immunoglobulin"/>
    <property type="match status" value="4"/>
</dbReference>
<feature type="domain" description="Ig-like" evidence="19">
    <location>
        <begin position="689"/>
        <end position="779"/>
    </location>
</feature>
<dbReference type="InterPro" id="IPR013783">
    <property type="entry name" value="Ig-like_fold"/>
</dbReference>
<feature type="binding site" evidence="11">
    <location>
        <position position="1097"/>
    </location>
    <ligand>
        <name>ATP</name>
        <dbReference type="ChEBI" id="CHEBI:30616"/>
    </ligand>
</feature>
<dbReference type="PROSITE" id="PS00107">
    <property type="entry name" value="PROTEIN_KINASE_ATP"/>
    <property type="match status" value="1"/>
</dbReference>
<keyword evidence="12" id="KW-0460">Magnesium</keyword>
<dbReference type="FunFam" id="1.10.510.10:FF:000373">
    <property type="entry name" value="Receptor protein-tyrosine kinase"/>
    <property type="match status" value="1"/>
</dbReference>
<dbReference type="Gene3D" id="1.10.510.10">
    <property type="entry name" value="Transferase(Phosphotransferase) domain 1"/>
    <property type="match status" value="1"/>
</dbReference>
<evidence type="ECO:0000256" key="13">
    <source>
        <dbReference type="PIRSR" id="PIRSR000615-4"/>
    </source>
</evidence>
<dbReference type="Pfam" id="PF13927">
    <property type="entry name" value="Ig_3"/>
    <property type="match status" value="1"/>
</dbReference>
<evidence type="ECO:0000256" key="15">
    <source>
        <dbReference type="SAM" id="MobiDB-lite"/>
    </source>
</evidence>
<dbReference type="InterPro" id="IPR017441">
    <property type="entry name" value="Protein_kinase_ATP_BS"/>
</dbReference>
<feature type="domain" description="Ig-like" evidence="19">
    <location>
        <begin position="479"/>
        <end position="571"/>
    </location>
</feature>
<evidence type="ECO:0000256" key="5">
    <source>
        <dbReference type="ARBA" id="ARBA00023157"/>
    </source>
</evidence>
<dbReference type="InterPro" id="IPR011009">
    <property type="entry name" value="Kinase-like_dom_sf"/>
</dbReference>
<evidence type="ECO:0000256" key="11">
    <source>
        <dbReference type="PIRSR" id="PIRSR000615-2"/>
    </source>
</evidence>
<keyword evidence="2 16" id="KW-0812">Transmembrane</keyword>
<evidence type="ECO:0000256" key="3">
    <source>
        <dbReference type="ARBA" id="ARBA00022989"/>
    </source>
</evidence>
<organism evidence="20 21">
    <name type="scientific">Popillia japonica</name>
    <name type="common">Japanese beetle</name>
    <dbReference type="NCBI Taxonomy" id="7064"/>
    <lineage>
        <taxon>Eukaryota</taxon>
        <taxon>Metazoa</taxon>
        <taxon>Ecdysozoa</taxon>
        <taxon>Arthropoda</taxon>
        <taxon>Hexapoda</taxon>
        <taxon>Insecta</taxon>
        <taxon>Pterygota</taxon>
        <taxon>Neoptera</taxon>
        <taxon>Endopterygota</taxon>
        <taxon>Coleoptera</taxon>
        <taxon>Polyphaga</taxon>
        <taxon>Scarabaeiformia</taxon>
        <taxon>Scarabaeidae</taxon>
        <taxon>Rutelinae</taxon>
        <taxon>Popillia</taxon>
    </lineage>
</organism>
<keyword evidence="6" id="KW-0675">Receptor</keyword>
<comment type="caution">
    <text evidence="20">The sequence shown here is derived from an EMBL/GenBank/DDBJ whole genome shotgun (WGS) entry which is preliminary data.</text>
</comment>
<dbReference type="Pfam" id="PF07679">
    <property type="entry name" value="I-set"/>
    <property type="match status" value="2"/>
</dbReference>
<proteinExistence type="predicted"/>
<dbReference type="PROSITE" id="PS50835">
    <property type="entry name" value="IG_LIKE"/>
    <property type="match status" value="4"/>
</dbReference>
<dbReference type="GO" id="GO:0005524">
    <property type="term" value="F:ATP binding"/>
    <property type="evidence" value="ECO:0007669"/>
    <property type="project" value="UniProtKB-UniRule"/>
</dbReference>
<keyword evidence="17" id="KW-0732">Signal</keyword>
<dbReference type="GO" id="GO:0007169">
    <property type="term" value="P:cell surface receptor protein tyrosine kinase signaling pathway"/>
    <property type="evidence" value="ECO:0007669"/>
    <property type="project" value="TreeGrafter"/>
</dbReference>
<evidence type="ECO:0000259" key="18">
    <source>
        <dbReference type="PROSITE" id="PS50011"/>
    </source>
</evidence>
<keyword evidence="3 16" id="KW-1133">Transmembrane helix</keyword>
<keyword evidence="11 14" id="KW-0067">ATP-binding</keyword>
<feature type="site" description="Important for interaction with phosphotyrosine-binding proteins" evidence="13">
    <location>
        <position position="1237"/>
    </location>
</feature>
<evidence type="ECO:0000256" key="9">
    <source>
        <dbReference type="ARBA" id="ARBA00051243"/>
    </source>
</evidence>
<dbReference type="InterPro" id="IPR008266">
    <property type="entry name" value="Tyr_kinase_AS"/>
</dbReference>
<evidence type="ECO:0000256" key="2">
    <source>
        <dbReference type="ARBA" id="ARBA00022692"/>
    </source>
</evidence>
<keyword evidence="7" id="KW-0325">Glycoprotein</keyword>
<dbReference type="GO" id="GO:0004714">
    <property type="term" value="F:transmembrane receptor protein tyrosine kinase activity"/>
    <property type="evidence" value="ECO:0007669"/>
    <property type="project" value="UniProtKB-EC"/>
</dbReference>
<name>A0AAW1HVH5_POPJA</name>
<evidence type="ECO:0000313" key="21">
    <source>
        <dbReference type="Proteomes" id="UP001458880"/>
    </source>
</evidence>
<dbReference type="SMART" id="SM00408">
    <property type="entry name" value="IGc2"/>
    <property type="match status" value="6"/>
</dbReference>
<dbReference type="PROSITE" id="PS00109">
    <property type="entry name" value="PROTEIN_KINASE_TYR"/>
    <property type="match status" value="1"/>
</dbReference>
<dbReference type="FunFam" id="3.30.200.20:FF:000384">
    <property type="entry name" value="Receptor protein-tyrosine kinase"/>
    <property type="match status" value="1"/>
</dbReference>
<keyword evidence="5" id="KW-1015">Disulfide bond</keyword>
<feature type="binding site" evidence="14">
    <location>
        <position position="904"/>
    </location>
    <ligand>
        <name>ATP</name>
        <dbReference type="ChEBI" id="CHEBI:30616"/>
    </ligand>
</feature>
<dbReference type="InterPro" id="IPR001245">
    <property type="entry name" value="Ser-Thr/Tyr_kinase_cat_dom"/>
</dbReference>
<dbReference type="InterPro" id="IPR003599">
    <property type="entry name" value="Ig_sub"/>
</dbReference>
<evidence type="ECO:0000256" key="17">
    <source>
        <dbReference type="SAM" id="SignalP"/>
    </source>
</evidence>
<dbReference type="PIRSF" id="PIRSF000615">
    <property type="entry name" value="TyrPK_CSF1-R"/>
    <property type="match status" value="1"/>
</dbReference>
<evidence type="ECO:0000256" key="16">
    <source>
        <dbReference type="SAM" id="Phobius"/>
    </source>
</evidence>
<feature type="domain" description="Protein kinase" evidence="18">
    <location>
        <begin position="866"/>
        <end position="1245"/>
    </location>
</feature>
<accession>A0AAW1HVH5</accession>
<dbReference type="PANTHER" id="PTHR24416:SF600">
    <property type="entry name" value="PDGF- AND VEGF-RECEPTOR RELATED, ISOFORM J"/>
    <property type="match status" value="1"/>
</dbReference>
<dbReference type="PANTHER" id="PTHR24416">
    <property type="entry name" value="TYROSINE-PROTEIN KINASE RECEPTOR"/>
    <property type="match status" value="1"/>
</dbReference>
<feature type="binding site" evidence="11">
    <location>
        <position position="900"/>
    </location>
    <ligand>
        <name>ATP</name>
        <dbReference type="ChEBI" id="CHEBI:30616"/>
    </ligand>
</feature>
<feature type="signal peptide" evidence="17">
    <location>
        <begin position="1"/>
        <end position="25"/>
    </location>
</feature>
<evidence type="ECO:0000256" key="14">
    <source>
        <dbReference type="PROSITE-ProRule" id="PRU10141"/>
    </source>
</evidence>
<comment type="catalytic activity">
    <reaction evidence="9">
        <text>L-tyrosyl-[protein] + ATP = O-phospho-L-tyrosyl-[protein] + ADP + H(+)</text>
        <dbReference type="Rhea" id="RHEA:10596"/>
        <dbReference type="Rhea" id="RHEA-COMP:10136"/>
        <dbReference type="Rhea" id="RHEA-COMP:20101"/>
        <dbReference type="ChEBI" id="CHEBI:15378"/>
        <dbReference type="ChEBI" id="CHEBI:30616"/>
        <dbReference type="ChEBI" id="CHEBI:46858"/>
        <dbReference type="ChEBI" id="CHEBI:61978"/>
        <dbReference type="ChEBI" id="CHEBI:456216"/>
        <dbReference type="EC" id="2.7.10.1"/>
    </reaction>
</comment>
<evidence type="ECO:0000256" key="1">
    <source>
        <dbReference type="ARBA" id="ARBA00004167"/>
    </source>
</evidence>
<dbReference type="Gene3D" id="2.60.40.10">
    <property type="entry name" value="Immunoglobulins"/>
    <property type="match status" value="7"/>
</dbReference>
<keyword evidence="20" id="KW-0418">Kinase</keyword>
<evidence type="ECO:0000256" key="10">
    <source>
        <dbReference type="PIRSR" id="PIRSR000615-1"/>
    </source>
</evidence>
<dbReference type="Proteomes" id="UP001458880">
    <property type="component" value="Unassembled WGS sequence"/>
</dbReference>